<organism evidence="1 2">
    <name type="scientific">Hymenobacter citatus</name>
    <dbReference type="NCBI Taxonomy" id="2763506"/>
    <lineage>
        <taxon>Bacteria</taxon>
        <taxon>Pseudomonadati</taxon>
        <taxon>Bacteroidota</taxon>
        <taxon>Cytophagia</taxon>
        <taxon>Cytophagales</taxon>
        <taxon>Hymenobacteraceae</taxon>
        <taxon>Hymenobacter</taxon>
    </lineage>
</organism>
<dbReference type="Proteomes" id="UP000622017">
    <property type="component" value="Unassembled WGS sequence"/>
</dbReference>
<keyword evidence="2" id="KW-1185">Reference proteome</keyword>
<dbReference type="RefSeq" id="WP_187318218.1">
    <property type="nucleotide sequence ID" value="NZ_JACSCY010000002.1"/>
</dbReference>
<protein>
    <submittedName>
        <fullName evidence="1">Uncharacterized protein</fullName>
    </submittedName>
</protein>
<accession>A0ABR7MH71</accession>
<gene>
    <name evidence="1" type="ORF">H8B15_03200</name>
</gene>
<evidence type="ECO:0000313" key="1">
    <source>
        <dbReference type="EMBL" id="MBC6609913.1"/>
    </source>
</evidence>
<evidence type="ECO:0000313" key="2">
    <source>
        <dbReference type="Proteomes" id="UP000622017"/>
    </source>
</evidence>
<comment type="caution">
    <text evidence="1">The sequence shown here is derived from an EMBL/GenBank/DDBJ whole genome shotgun (WGS) entry which is preliminary data.</text>
</comment>
<proteinExistence type="predicted"/>
<reference evidence="1 2" key="1">
    <citation type="submission" date="2020-08" db="EMBL/GenBank/DDBJ databases">
        <title>Hymenobacter sp.</title>
        <authorList>
            <person name="Kim M.K."/>
        </authorList>
    </citation>
    <scope>NUCLEOTIDE SEQUENCE [LARGE SCALE GENOMIC DNA]</scope>
    <source>
        <strain evidence="1 2">BT507</strain>
    </source>
</reference>
<sequence length="92" mass="9943">MSTDAQGYKAVNYAQLTPVLLEAIRELAAQNEVLQAQLRLQQQRTDTSTTAFEQRLRTLEAAADRAAVLTLQAQLARLLGEAPPSAPAPAAR</sequence>
<name>A0ABR7MH71_9BACT</name>
<dbReference type="EMBL" id="JACSCY010000002">
    <property type="protein sequence ID" value="MBC6609913.1"/>
    <property type="molecule type" value="Genomic_DNA"/>
</dbReference>